<dbReference type="InterPro" id="IPR007210">
    <property type="entry name" value="ABC_Gly_betaine_transp_sub-bd"/>
</dbReference>
<protein>
    <submittedName>
        <fullName evidence="3">Probable amino acid ABC transporter, substrate binding</fullName>
    </submittedName>
</protein>
<evidence type="ECO:0000256" key="1">
    <source>
        <dbReference type="SAM" id="SignalP"/>
    </source>
</evidence>
<feature type="chain" id="PRO_5006705927" evidence="1">
    <location>
        <begin position="31"/>
        <end position="317"/>
    </location>
</feature>
<keyword evidence="1" id="KW-0732">Signal</keyword>
<dbReference type="AlphaFoldDB" id="A0A0U0ZRT3"/>
<dbReference type="EMBL" id="CSWP01000010">
    <property type="protein sequence ID" value="CPV67570.1"/>
    <property type="molecule type" value="Genomic_DNA"/>
</dbReference>
<gene>
    <name evidence="3" type="primary">opuBC</name>
    <name evidence="3" type="ORF">ERS075579_04218</name>
</gene>
<dbReference type="Proteomes" id="UP000045782">
    <property type="component" value="Unassembled WGS sequence"/>
</dbReference>
<accession>A0A0U0ZRT3</accession>
<dbReference type="Gene3D" id="3.40.190.10">
    <property type="entry name" value="Periplasmic binding protein-like II"/>
    <property type="match status" value="1"/>
</dbReference>
<reference evidence="3 4" key="1">
    <citation type="submission" date="2015-03" db="EMBL/GenBank/DDBJ databases">
        <authorList>
            <person name="Murphy D."/>
        </authorList>
    </citation>
    <scope>NUCLEOTIDE SEQUENCE [LARGE SCALE GENOMIC DNA]</scope>
    <source>
        <strain evidence="3 4">PAP088</strain>
    </source>
</reference>
<evidence type="ECO:0000313" key="3">
    <source>
        <dbReference type="EMBL" id="CPV67570.1"/>
    </source>
</evidence>
<dbReference type="Gene3D" id="3.40.190.120">
    <property type="entry name" value="Osmoprotection protein (prox), domain 2"/>
    <property type="match status" value="1"/>
</dbReference>
<dbReference type="PROSITE" id="PS51257">
    <property type="entry name" value="PROKAR_LIPOPROTEIN"/>
    <property type="match status" value="1"/>
</dbReference>
<dbReference type="GO" id="GO:0043190">
    <property type="term" value="C:ATP-binding cassette (ABC) transporter complex"/>
    <property type="evidence" value="ECO:0007669"/>
    <property type="project" value="InterPro"/>
</dbReference>
<dbReference type="GO" id="GO:0022857">
    <property type="term" value="F:transmembrane transporter activity"/>
    <property type="evidence" value="ECO:0007669"/>
    <property type="project" value="InterPro"/>
</dbReference>
<evidence type="ECO:0000313" key="4">
    <source>
        <dbReference type="Proteomes" id="UP000045782"/>
    </source>
</evidence>
<organism evidence="3 4">
    <name type="scientific">Mycobacteroides abscessus</name>
    <dbReference type="NCBI Taxonomy" id="36809"/>
    <lineage>
        <taxon>Bacteria</taxon>
        <taxon>Bacillati</taxon>
        <taxon>Actinomycetota</taxon>
        <taxon>Actinomycetes</taxon>
        <taxon>Mycobacteriales</taxon>
        <taxon>Mycobacteriaceae</taxon>
        <taxon>Mycobacteroides</taxon>
    </lineage>
</organism>
<sequence length="317" mass="33323">MPGYCRRMRRAAQLLVAVMAAIFFSGCGSANPLGGGPLSGDLNTLIVGSADFPESKTVAELYAQILQINGFDVTRQLGIGSRETYIPAVKDHSIDLIADYTGNLLRYFDSEATATKPDEVELALLRKLDGDLDILSPSPAADADTLCVTRATAEKWNLRSIGDLAAHSAEVTVGAPSEFLHRSVGLAGLKANYGLDIPESRFVAISDGGGPATVKALVDGTITTANIFSTSPAIAEHDLVVLDDPKFTFPAGNLVPLVNAQKKSEKLKKVLDALSARLTTADLTGLNAAVSGNNGVDPKEAAQKWLTDKGFDKPVGA</sequence>
<dbReference type="CDD" id="cd13606">
    <property type="entry name" value="PBP2_ProX_like"/>
    <property type="match status" value="1"/>
</dbReference>
<dbReference type="SUPFAM" id="SSF53850">
    <property type="entry name" value="Periplasmic binding protein-like II"/>
    <property type="match status" value="1"/>
</dbReference>
<name>A0A0U0ZRT3_9MYCO</name>
<proteinExistence type="predicted"/>
<feature type="signal peptide" evidence="1">
    <location>
        <begin position="1"/>
        <end position="30"/>
    </location>
</feature>
<dbReference type="Pfam" id="PF04069">
    <property type="entry name" value="OpuAC"/>
    <property type="match status" value="1"/>
</dbReference>
<evidence type="ECO:0000259" key="2">
    <source>
        <dbReference type="Pfam" id="PF04069"/>
    </source>
</evidence>
<feature type="domain" description="ABC-type glycine betaine transport system substrate-binding" evidence="2">
    <location>
        <begin position="44"/>
        <end position="307"/>
    </location>
</feature>